<dbReference type="InterPro" id="IPR039422">
    <property type="entry name" value="MarR/SlyA-like"/>
</dbReference>
<dbReference type="PANTHER" id="PTHR33164:SF43">
    <property type="entry name" value="HTH-TYPE TRANSCRIPTIONAL REPRESSOR YETL"/>
    <property type="match status" value="1"/>
</dbReference>
<name>A0A261S6A5_9BORD</name>
<dbReference type="Pfam" id="PF01047">
    <property type="entry name" value="MarR"/>
    <property type="match status" value="1"/>
</dbReference>
<proteinExistence type="predicted"/>
<feature type="domain" description="HTH marR-type" evidence="1">
    <location>
        <begin position="35"/>
        <end position="168"/>
    </location>
</feature>
<evidence type="ECO:0000313" key="2">
    <source>
        <dbReference type="EMBL" id="OZI32898.1"/>
    </source>
</evidence>
<dbReference type="InterPro" id="IPR036388">
    <property type="entry name" value="WH-like_DNA-bd_sf"/>
</dbReference>
<comment type="caution">
    <text evidence="2">The sequence shown here is derived from an EMBL/GenBank/DDBJ whole genome shotgun (WGS) entry which is preliminary data.</text>
</comment>
<dbReference type="GO" id="GO:0006950">
    <property type="term" value="P:response to stress"/>
    <property type="evidence" value="ECO:0007669"/>
    <property type="project" value="TreeGrafter"/>
</dbReference>
<dbReference type="AlphaFoldDB" id="A0A261S6A5"/>
<dbReference type="GO" id="GO:0003700">
    <property type="term" value="F:DNA-binding transcription factor activity"/>
    <property type="evidence" value="ECO:0007669"/>
    <property type="project" value="InterPro"/>
</dbReference>
<dbReference type="OrthoDB" id="8654642at2"/>
<dbReference type="GO" id="GO:0003677">
    <property type="term" value="F:DNA binding"/>
    <property type="evidence" value="ECO:0007669"/>
    <property type="project" value="UniProtKB-KW"/>
</dbReference>
<accession>A0A261S6A5</accession>
<gene>
    <name evidence="2" type="ORF">CEG14_18605</name>
</gene>
<organism evidence="2 3">
    <name type="scientific">Bordetella genomosp. 1</name>
    <dbReference type="NCBI Taxonomy" id="1395607"/>
    <lineage>
        <taxon>Bacteria</taxon>
        <taxon>Pseudomonadati</taxon>
        <taxon>Pseudomonadota</taxon>
        <taxon>Betaproteobacteria</taxon>
        <taxon>Burkholderiales</taxon>
        <taxon>Alcaligenaceae</taxon>
        <taxon>Bordetella</taxon>
    </lineage>
</organism>
<evidence type="ECO:0000259" key="1">
    <source>
        <dbReference type="PROSITE" id="PS50995"/>
    </source>
</evidence>
<dbReference type="Gene3D" id="1.10.10.10">
    <property type="entry name" value="Winged helix-like DNA-binding domain superfamily/Winged helix DNA-binding domain"/>
    <property type="match status" value="1"/>
</dbReference>
<dbReference type="InterPro" id="IPR000835">
    <property type="entry name" value="HTH_MarR-typ"/>
</dbReference>
<reference evidence="2 3" key="1">
    <citation type="submission" date="2017-05" db="EMBL/GenBank/DDBJ databases">
        <title>Complete and WGS of Bordetella genogroups.</title>
        <authorList>
            <person name="Spilker T."/>
            <person name="LiPuma J."/>
        </authorList>
    </citation>
    <scope>NUCLEOTIDE SEQUENCE [LARGE SCALE GENOMIC DNA]</scope>
    <source>
        <strain evidence="2 3">AU17610</strain>
    </source>
</reference>
<dbReference type="EMBL" id="NEVL01000004">
    <property type="protein sequence ID" value="OZI32898.1"/>
    <property type="molecule type" value="Genomic_DNA"/>
</dbReference>
<dbReference type="SUPFAM" id="SSF46785">
    <property type="entry name" value="Winged helix' DNA-binding domain"/>
    <property type="match status" value="1"/>
</dbReference>
<sequence>MPTPSRHATTAPFPSALASTDPASLGAAAHAPQLDDMLMYRLYRAWSSASPVFVRLCEGRFGITRREWRLLATAVENGPTTSAGLAGAADLDLVRTSRTLGTLCEKGWLQRQADPHDARTVRVQATPAGRALYQQVMPEIAQLNTLFMADLDEDERGLLLRLLRTLESRGARMAADNIVEDKACRHAGGTRRTARTAAVTC</sequence>
<keyword evidence="2" id="KW-0238">DNA-binding</keyword>
<dbReference type="PRINTS" id="PR00598">
    <property type="entry name" value="HTHMARR"/>
</dbReference>
<dbReference type="InterPro" id="IPR036390">
    <property type="entry name" value="WH_DNA-bd_sf"/>
</dbReference>
<evidence type="ECO:0000313" key="3">
    <source>
        <dbReference type="Proteomes" id="UP000217005"/>
    </source>
</evidence>
<dbReference type="Proteomes" id="UP000217005">
    <property type="component" value="Unassembled WGS sequence"/>
</dbReference>
<dbReference type="PROSITE" id="PS50995">
    <property type="entry name" value="HTH_MARR_2"/>
    <property type="match status" value="1"/>
</dbReference>
<dbReference type="PANTHER" id="PTHR33164">
    <property type="entry name" value="TRANSCRIPTIONAL REGULATOR, MARR FAMILY"/>
    <property type="match status" value="1"/>
</dbReference>
<protein>
    <submittedName>
        <fullName evidence="2">DNA-binding protein</fullName>
    </submittedName>
</protein>
<dbReference type="SMART" id="SM00347">
    <property type="entry name" value="HTH_MARR"/>
    <property type="match status" value="1"/>
</dbReference>